<evidence type="ECO:0000313" key="1">
    <source>
        <dbReference type="EMBL" id="TKR62536.1"/>
    </source>
</evidence>
<dbReference type="Proteomes" id="UP000298663">
    <property type="component" value="Unassembled WGS sequence"/>
</dbReference>
<reference evidence="1 2" key="1">
    <citation type="journal article" date="2015" name="Genome Biol.">
        <title>Comparative genomics of Steinernema reveals deeply conserved gene regulatory networks.</title>
        <authorList>
            <person name="Dillman A.R."/>
            <person name="Macchietto M."/>
            <person name="Porter C.F."/>
            <person name="Rogers A."/>
            <person name="Williams B."/>
            <person name="Antoshechkin I."/>
            <person name="Lee M.M."/>
            <person name="Goodwin Z."/>
            <person name="Lu X."/>
            <person name="Lewis E.E."/>
            <person name="Goodrich-Blair H."/>
            <person name="Stock S.P."/>
            <person name="Adams B.J."/>
            <person name="Sternberg P.W."/>
            <person name="Mortazavi A."/>
        </authorList>
    </citation>
    <scope>NUCLEOTIDE SEQUENCE [LARGE SCALE GENOMIC DNA]</scope>
    <source>
        <strain evidence="1 2">ALL</strain>
    </source>
</reference>
<dbReference type="EMBL" id="AZBU02000010">
    <property type="protein sequence ID" value="TKR62536.1"/>
    <property type="molecule type" value="Genomic_DNA"/>
</dbReference>
<name>A0A4U5M1H8_STECR</name>
<dbReference type="AlphaFoldDB" id="A0A4U5M1H8"/>
<reference evidence="1 2" key="2">
    <citation type="journal article" date="2019" name="G3 (Bethesda)">
        <title>Hybrid Assembly of the Genome of the Entomopathogenic Nematode Steinernema carpocapsae Identifies the X-Chromosome.</title>
        <authorList>
            <person name="Serra L."/>
            <person name="Macchietto M."/>
            <person name="Macias-Munoz A."/>
            <person name="McGill C.J."/>
            <person name="Rodriguez I.M."/>
            <person name="Rodriguez B."/>
            <person name="Murad R."/>
            <person name="Mortazavi A."/>
        </authorList>
    </citation>
    <scope>NUCLEOTIDE SEQUENCE [LARGE SCALE GENOMIC DNA]</scope>
    <source>
        <strain evidence="1 2">ALL</strain>
    </source>
</reference>
<sequence>MTRALYQILEELVRLMAPHEEMQSILLQAFSQSFVFPCCITTLGSSKSELQYYIVRIRFSQLYVKPQ</sequence>
<proteinExistence type="predicted"/>
<keyword evidence="2" id="KW-1185">Reference proteome</keyword>
<evidence type="ECO:0000313" key="2">
    <source>
        <dbReference type="Proteomes" id="UP000298663"/>
    </source>
</evidence>
<comment type="caution">
    <text evidence="1">The sequence shown here is derived from an EMBL/GenBank/DDBJ whole genome shotgun (WGS) entry which is preliminary data.</text>
</comment>
<accession>A0A4U5M1H8</accession>
<protein>
    <submittedName>
        <fullName evidence="1">Uncharacterized protein</fullName>
    </submittedName>
</protein>
<organism evidence="1 2">
    <name type="scientific">Steinernema carpocapsae</name>
    <name type="common">Entomopathogenic nematode</name>
    <dbReference type="NCBI Taxonomy" id="34508"/>
    <lineage>
        <taxon>Eukaryota</taxon>
        <taxon>Metazoa</taxon>
        <taxon>Ecdysozoa</taxon>
        <taxon>Nematoda</taxon>
        <taxon>Chromadorea</taxon>
        <taxon>Rhabditida</taxon>
        <taxon>Tylenchina</taxon>
        <taxon>Panagrolaimomorpha</taxon>
        <taxon>Strongyloidoidea</taxon>
        <taxon>Steinernematidae</taxon>
        <taxon>Steinernema</taxon>
    </lineage>
</organism>
<dbReference type="OrthoDB" id="10002886at2759"/>
<gene>
    <name evidence="1" type="ORF">L596_026475</name>
</gene>